<evidence type="ECO:0000313" key="2">
    <source>
        <dbReference type="EMBL" id="KIK06223.1"/>
    </source>
</evidence>
<gene>
    <name evidence="2" type="ORF">K443DRAFT_89875</name>
</gene>
<keyword evidence="1" id="KW-0472">Membrane</keyword>
<dbReference type="AlphaFoldDB" id="A0A0C9YDE0"/>
<protein>
    <submittedName>
        <fullName evidence="2">Uncharacterized protein</fullName>
    </submittedName>
</protein>
<keyword evidence="3" id="KW-1185">Reference proteome</keyword>
<proteinExistence type="predicted"/>
<name>A0A0C9YDE0_9AGAR</name>
<reference evidence="3" key="2">
    <citation type="submission" date="2015-01" db="EMBL/GenBank/DDBJ databases">
        <title>Evolutionary Origins and Diversification of the Mycorrhizal Mutualists.</title>
        <authorList>
            <consortium name="DOE Joint Genome Institute"/>
            <consortium name="Mycorrhizal Genomics Consortium"/>
            <person name="Kohler A."/>
            <person name="Kuo A."/>
            <person name="Nagy L.G."/>
            <person name="Floudas D."/>
            <person name="Copeland A."/>
            <person name="Barry K.W."/>
            <person name="Cichocki N."/>
            <person name="Veneault-Fourrey C."/>
            <person name="LaButti K."/>
            <person name="Lindquist E.A."/>
            <person name="Lipzen A."/>
            <person name="Lundell T."/>
            <person name="Morin E."/>
            <person name="Murat C."/>
            <person name="Riley R."/>
            <person name="Ohm R."/>
            <person name="Sun H."/>
            <person name="Tunlid A."/>
            <person name="Henrissat B."/>
            <person name="Grigoriev I.V."/>
            <person name="Hibbett D.S."/>
            <person name="Martin F."/>
        </authorList>
    </citation>
    <scope>NUCLEOTIDE SEQUENCE [LARGE SCALE GENOMIC DNA]</scope>
    <source>
        <strain evidence="3">LaAM-08-1</strain>
    </source>
</reference>
<evidence type="ECO:0000313" key="3">
    <source>
        <dbReference type="Proteomes" id="UP000054477"/>
    </source>
</evidence>
<dbReference type="Proteomes" id="UP000054477">
    <property type="component" value="Unassembled WGS sequence"/>
</dbReference>
<evidence type="ECO:0000256" key="1">
    <source>
        <dbReference type="SAM" id="Phobius"/>
    </source>
</evidence>
<accession>A0A0C9YDE0</accession>
<keyword evidence="1" id="KW-0812">Transmembrane</keyword>
<dbReference type="EMBL" id="KN838554">
    <property type="protein sequence ID" value="KIK06223.1"/>
    <property type="molecule type" value="Genomic_DNA"/>
</dbReference>
<organism evidence="2 3">
    <name type="scientific">Laccaria amethystina LaAM-08-1</name>
    <dbReference type="NCBI Taxonomy" id="1095629"/>
    <lineage>
        <taxon>Eukaryota</taxon>
        <taxon>Fungi</taxon>
        <taxon>Dikarya</taxon>
        <taxon>Basidiomycota</taxon>
        <taxon>Agaricomycotina</taxon>
        <taxon>Agaricomycetes</taxon>
        <taxon>Agaricomycetidae</taxon>
        <taxon>Agaricales</taxon>
        <taxon>Agaricineae</taxon>
        <taxon>Hydnangiaceae</taxon>
        <taxon>Laccaria</taxon>
    </lineage>
</organism>
<sequence length="75" mass="8775">DFLAPKLETNQPIDSNFYMCYVSPMRLIFFFLSYVYCSLRTRSPRAHKPHVDYSVAFLLTSPLDPSDASLTFERF</sequence>
<reference evidence="2 3" key="1">
    <citation type="submission" date="2014-04" db="EMBL/GenBank/DDBJ databases">
        <authorList>
            <consortium name="DOE Joint Genome Institute"/>
            <person name="Kuo A."/>
            <person name="Kohler A."/>
            <person name="Nagy L.G."/>
            <person name="Floudas D."/>
            <person name="Copeland A."/>
            <person name="Barry K.W."/>
            <person name="Cichocki N."/>
            <person name="Veneault-Fourrey C."/>
            <person name="LaButti K."/>
            <person name="Lindquist E.A."/>
            <person name="Lipzen A."/>
            <person name="Lundell T."/>
            <person name="Morin E."/>
            <person name="Murat C."/>
            <person name="Sun H."/>
            <person name="Tunlid A."/>
            <person name="Henrissat B."/>
            <person name="Grigoriev I.V."/>
            <person name="Hibbett D.S."/>
            <person name="Martin F."/>
            <person name="Nordberg H.P."/>
            <person name="Cantor M.N."/>
            <person name="Hua S.X."/>
        </authorList>
    </citation>
    <scope>NUCLEOTIDE SEQUENCE [LARGE SCALE GENOMIC DNA]</scope>
    <source>
        <strain evidence="2 3">LaAM-08-1</strain>
    </source>
</reference>
<keyword evidence="1" id="KW-1133">Transmembrane helix</keyword>
<feature type="transmembrane region" description="Helical" evidence="1">
    <location>
        <begin position="16"/>
        <end position="37"/>
    </location>
</feature>
<dbReference type="HOGENOM" id="CLU_199931_0_0_1"/>
<feature type="non-terminal residue" evidence="2">
    <location>
        <position position="1"/>
    </location>
</feature>